<accession>I9YWV5</accession>
<reference evidence="1 2" key="1">
    <citation type="journal article" date="2013" name="Pathog. Dis.">
        <title>Genome sequences of 65 Helicobacter pylori strains isolated from asymptomatic individuals and patients with gastric cancer, peptic ulcer disease, or gastritis.</title>
        <authorList>
            <person name="Blanchard T.G."/>
            <person name="Czinn S.J."/>
            <person name="Correa P."/>
            <person name="Nakazawa T."/>
            <person name="Keelan M."/>
            <person name="Morningstar L."/>
            <person name="Santana-Cruz I."/>
            <person name="Maroo A."/>
            <person name="McCracken C."/>
            <person name="Shefchek K."/>
            <person name="Daugherty S."/>
            <person name="Song Y."/>
            <person name="Fraser C.M."/>
            <person name="Fricke W.F."/>
        </authorList>
    </citation>
    <scope>NUCLEOTIDE SEQUENCE [LARGE SCALE GENOMIC DNA]</scope>
    <source>
        <strain evidence="1 2">NQ4099</strain>
    </source>
</reference>
<evidence type="ECO:0000313" key="2">
    <source>
        <dbReference type="Proteomes" id="UP000003402"/>
    </source>
</evidence>
<proteinExistence type="predicted"/>
<dbReference type="Proteomes" id="UP000003402">
    <property type="component" value="Unassembled WGS sequence"/>
</dbReference>
<dbReference type="EMBL" id="AKNU01000005">
    <property type="protein sequence ID" value="EJB28153.1"/>
    <property type="molecule type" value="Genomic_DNA"/>
</dbReference>
<evidence type="ECO:0000313" key="1">
    <source>
        <dbReference type="EMBL" id="EJB28153.1"/>
    </source>
</evidence>
<dbReference type="PATRIC" id="fig|992026.3.peg.1327"/>
<comment type="caution">
    <text evidence="1">The sequence shown here is derived from an EMBL/GenBank/DDBJ whole genome shotgun (WGS) entry which is preliminary data.</text>
</comment>
<dbReference type="AlphaFoldDB" id="I9YWV5"/>
<protein>
    <submittedName>
        <fullName evidence="1">Uncharacterized protein</fullName>
    </submittedName>
</protein>
<organism evidence="1 2">
    <name type="scientific">Helicobacter pylori NQ4099</name>
    <dbReference type="NCBI Taxonomy" id="992026"/>
    <lineage>
        <taxon>Bacteria</taxon>
        <taxon>Pseudomonadati</taxon>
        <taxon>Campylobacterota</taxon>
        <taxon>Epsilonproteobacteria</taxon>
        <taxon>Campylobacterales</taxon>
        <taxon>Helicobacteraceae</taxon>
        <taxon>Helicobacter</taxon>
    </lineage>
</organism>
<sequence>MLKKLCSHQILTNKTLFNLEFFKFLKQAKRKKIKEKPPPFF</sequence>
<name>I9YWV5_HELPX</name>
<gene>
    <name evidence="1" type="ORF">HPNQ4099_1369</name>
</gene>